<feature type="transmembrane region" description="Helical" evidence="1">
    <location>
        <begin position="174"/>
        <end position="190"/>
    </location>
</feature>
<dbReference type="OrthoDB" id="5436831at2"/>
<evidence type="ECO:0008006" key="4">
    <source>
        <dbReference type="Google" id="ProtNLM"/>
    </source>
</evidence>
<organism evidence="2 3">
    <name type="scientific">Solidesulfovibrio fructosivorans JJ]</name>
    <dbReference type="NCBI Taxonomy" id="596151"/>
    <lineage>
        <taxon>Bacteria</taxon>
        <taxon>Pseudomonadati</taxon>
        <taxon>Thermodesulfobacteriota</taxon>
        <taxon>Desulfovibrionia</taxon>
        <taxon>Desulfovibrionales</taxon>
        <taxon>Desulfovibrionaceae</taxon>
        <taxon>Solidesulfovibrio</taxon>
    </lineage>
</organism>
<feature type="transmembrane region" description="Helical" evidence="1">
    <location>
        <begin position="144"/>
        <end position="162"/>
    </location>
</feature>
<dbReference type="Proteomes" id="UP000006250">
    <property type="component" value="Unassembled WGS sequence"/>
</dbReference>
<feature type="transmembrane region" description="Helical" evidence="1">
    <location>
        <begin position="375"/>
        <end position="394"/>
    </location>
</feature>
<feature type="transmembrane region" description="Helical" evidence="1">
    <location>
        <begin position="303"/>
        <end position="321"/>
    </location>
</feature>
<dbReference type="AlphaFoldDB" id="E1JY72"/>
<dbReference type="eggNOG" id="ENOG50302CA">
    <property type="taxonomic scope" value="Bacteria"/>
</dbReference>
<evidence type="ECO:0000256" key="1">
    <source>
        <dbReference type="SAM" id="Phobius"/>
    </source>
</evidence>
<feature type="transmembrane region" description="Helical" evidence="1">
    <location>
        <begin position="111"/>
        <end position="132"/>
    </location>
</feature>
<evidence type="ECO:0000313" key="3">
    <source>
        <dbReference type="Proteomes" id="UP000006250"/>
    </source>
</evidence>
<dbReference type="RefSeq" id="WP_005994489.1">
    <property type="nucleotide sequence ID" value="NZ_AECZ01000017.1"/>
</dbReference>
<reference evidence="2 3" key="1">
    <citation type="submission" date="2010-08" db="EMBL/GenBank/DDBJ databases">
        <title>The draft genome of Desulfovibrio fructosovorans JJ.</title>
        <authorList>
            <consortium name="US DOE Joint Genome Institute (JGI-PGF)"/>
            <person name="Lucas S."/>
            <person name="Copeland A."/>
            <person name="Lapidus A."/>
            <person name="Cheng J.-F."/>
            <person name="Bruce D."/>
            <person name="Goodwin L."/>
            <person name="Pitluck S."/>
            <person name="Land M.L."/>
            <person name="Hauser L."/>
            <person name="Chang Y.-J."/>
            <person name="Jeffries C."/>
            <person name="Wall J.D."/>
            <person name="Stahl D.A."/>
            <person name="Arkin A.P."/>
            <person name="Dehal P."/>
            <person name="Stolyar S.M."/>
            <person name="Hazen T.C."/>
            <person name="Woyke T.J."/>
        </authorList>
    </citation>
    <scope>NUCLEOTIDE SEQUENCE [LARGE SCALE GENOMIC DNA]</scope>
    <source>
        <strain evidence="2 3">JJ</strain>
    </source>
</reference>
<protein>
    <recommendedName>
        <fullName evidence="4">YfhO family protein</fullName>
    </recommendedName>
</protein>
<dbReference type="STRING" id="596151.DesfrDRAFT_2587"/>
<feature type="transmembrane region" description="Helical" evidence="1">
    <location>
        <begin position="328"/>
        <end position="355"/>
    </location>
</feature>
<comment type="caution">
    <text evidence="2">The sequence shown here is derived from an EMBL/GenBank/DDBJ whole genome shotgun (WGS) entry which is preliminary data.</text>
</comment>
<dbReference type="EMBL" id="AECZ01000017">
    <property type="protein sequence ID" value="EFL50646.1"/>
    <property type="molecule type" value="Genomic_DNA"/>
</dbReference>
<name>E1JY72_SOLFR</name>
<keyword evidence="3" id="KW-1185">Reference proteome</keyword>
<keyword evidence="1" id="KW-1133">Transmembrane helix</keyword>
<evidence type="ECO:0000313" key="2">
    <source>
        <dbReference type="EMBL" id="EFL50646.1"/>
    </source>
</evidence>
<gene>
    <name evidence="2" type="ORF">DesfrDRAFT_2587</name>
</gene>
<keyword evidence="1" id="KW-0472">Membrane</keyword>
<feature type="transmembrane region" description="Helical" evidence="1">
    <location>
        <begin position="406"/>
        <end position="426"/>
    </location>
</feature>
<proteinExistence type="predicted"/>
<accession>E1JY72</accession>
<feature type="transmembrane region" description="Helical" evidence="1">
    <location>
        <begin position="220"/>
        <end position="239"/>
    </location>
</feature>
<sequence length="1206" mass="128382">MKRRWALLAAVALVALFALLSWRGILLAPGQVYQNWDNSIPPYPQEIERYGAISKHAWYPHYDLGSPGAFSGITRWFDLLMRDGIAPLGGPIIAKWQGPVYAVIGGGGILALARVLGLGFWPGLVAALLYAFNPRQYSLAVSGHIEETGFALALLPWVLLLLHRALGQRSLRRLCGLSLAAGLLGALVCSASPFGIVFYGAFTGLFTVAAMLARRSLKPLAVFVVAGLAVVVLHMQWVVPAAHSMLHGVDFKHHQTESEIRDNYEGIYRHFSTPPRQAMIGHTDNYGMGTEYAYPVNFKDTPVWVAAAFGLLFIALAGLAYRPRDKVFQYFAGLCLLSGFVLMTGHKTLAGAVFYERFLHRVPMLFFQMARPARWLPLYYAGLSLLVGMGLAAIGRRSFWRGNRTVDGAAGLFAAACLAVYLAPYWNGSLAIPKNATTQTMALMPQPVSPAEGTLSRALSDDPADYRITVWPTIAGPTGDVPAPPHDAVTRNFGMLGKDAVMGPTFIGEPYSRFLLTVLMRSWPYTDRFGRLLGLAAVKRVIFDPSVPYLSYGPFGWMPTTKRGPETLFDPGDILAPFVAAQADLSPDAELAAPPLDVLRNTDFLPRLRLAGRGVLAAGGFPLLLSESVAAKPDFPGRLAFFGSDLTQADVARLDGKLAGVATLGRSWPELLLPYLPANAFVPASAARLEGKFGNLSGKVLDDPRLGGAELDGGGKVSDGPGRLEFPLVGHGSWRIFVRAGAAPFAGRAAIRLDGAPVAGLDAGMLGKGLDWIDCGTADFEPGPPHGLTIDVPGRGLVVSGLLAVPEDAFDAARSRMGAVASAGETRLAVEAEEATREPALPMQPRLSLPLLAPQAGIAMTAENARLDKRDPQGGGTVAVEGEAPGTVAFTVTFPTPVANLTLEAYPRLFGDKAAPSYVRATVSVDGGPFKPLFAVEGKPDGRWEDVYSRREVRAIKGPARTVTVRFAMRQAQLSSQANSPNHPMRLVAETPIPGGATLSFGAAARLPAVFDLAAPVPGTYAADLRLVGRAGDAVTLPDGSSRTFAADGVLDVADIPVTTDAAGRARLAIGGPAEAACDRIELVKDRRAPPKGSDPPYRRINAGRYALDVPAGEGGYLVFAEAFHPGWRLHVNGHDIAPIRGLGFANAYPLPPGVSGPAELVFRDEAVMARLVPVAEAAWAVLAALTAVLLVPWPRKSPHTGRGHD</sequence>
<keyword evidence="1" id="KW-0812">Transmembrane</keyword>